<keyword evidence="2" id="KW-0472">Membrane</keyword>
<feature type="coiled-coil region" evidence="1">
    <location>
        <begin position="73"/>
        <end position="145"/>
    </location>
</feature>
<name>A0A1H3TQX0_9BACT</name>
<reference evidence="3 4" key="1">
    <citation type="submission" date="2016-10" db="EMBL/GenBank/DDBJ databases">
        <authorList>
            <person name="Varghese N."/>
            <person name="Submissions S."/>
        </authorList>
    </citation>
    <scope>NUCLEOTIDE SEQUENCE [LARGE SCALE GENOMIC DNA]</scope>
    <source>
        <strain evidence="3 4">DSM 17997</strain>
    </source>
</reference>
<evidence type="ECO:0000313" key="3">
    <source>
        <dbReference type="EMBL" id="SDZ52298.1"/>
    </source>
</evidence>
<proteinExistence type="predicted"/>
<feature type="transmembrane region" description="Helical" evidence="2">
    <location>
        <begin position="43"/>
        <end position="63"/>
    </location>
</feature>
<protein>
    <recommendedName>
        <fullName evidence="5">Septum formation initiator</fullName>
    </recommendedName>
</protein>
<dbReference type="Proteomes" id="UP000199663">
    <property type="component" value="Unassembled WGS sequence"/>
</dbReference>
<accession>A0A1H3TQX0</accession>
<keyword evidence="4" id="KW-1185">Reference proteome</keyword>
<organism evidence="3 4">
    <name type="scientific">Rhodonellum ikkaensis</name>
    <dbReference type="NCBI Taxonomy" id="336829"/>
    <lineage>
        <taxon>Bacteria</taxon>
        <taxon>Pseudomonadati</taxon>
        <taxon>Bacteroidota</taxon>
        <taxon>Cytophagia</taxon>
        <taxon>Cytophagales</taxon>
        <taxon>Cytophagaceae</taxon>
        <taxon>Rhodonellum</taxon>
    </lineage>
</organism>
<dbReference type="EMBL" id="FNQC01000020">
    <property type="protein sequence ID" value="SDZ52298.1"/>
    <property type="molecule type" value="Genomic_DNA"/>
</dbReference>
<evidence type="ECO:0008006" key="5">
    <source>
        <dbReference type="Google" id="ProtNLM"/>
    </source>
</evidence>
<keyword evidence="2" id="KW-1133">Transmembrane helix</keyword>
<evidence type="ECO:0000313" key="4">
    <source>
        <dbReference type="Proteomes" id="UP000199663"/>
    </source>
</evidence>
<keyword evidence="1" id="KW-0175">Coiled coil</keyword>
<gene>
    <name evidence="3" type="ORF">SAMN05444412_12013</name>
</gene>
<comment type="caution">
    <text evidence="3">The sequence shown here is derived from an EMBL/GenBank/DDBJ whole genome shotgun (WGS) entry which is preliminary data.</text>
</comment>
<evidence type="ECO:0000256" key="2">
    <source>
        <dbReference type="SAM" id="Phobius"/>
    </source>
</evidence>
<sequence>MLLLNPIHDLISVYNYKKIKIKKVFNTINRQFILNTSIYTSQYIYIIVALVVLFSIALYIMYLRNKMQNIFLLEELKKNEYQLKRNEESIEALEKKVGRMTEENQKMEIKFREKKEKLLAQIRENKNLLILIDELKNKNAKIDDDVTIEYFVKKKQD</sequence>
<evidence type="ECO:0000256" key="1">
    <source>
        <dbReference type="SAM" id="Coils"/>
    </source>
</evidence>
<keyword evidence="2" id="KW-0812">Transmembrane</keyword>